<keyword evidence="20" id="KW-0539">Nucleus</keyword>
<dbReference type="Gene3D" id="3.40.50.300">
    <property type="entry name" value="P-loop containing nucleotide triphosphate hydrolases"/>
    <property type="match status" value="2"/>
</dbReference>
<evidence type="ECO:0000256" key="14">
    <source>
        <dbReference type="ARBA" id="ARBA00022806"/>
    </source>
</evidence>
<dbReference type="Gene3D" id="3.90.320.10">
    <property type="match status" value="1"/>
</dbReference>
<dbReference type="GO" id="GO:0006281">
    <property type="term" value="P:DNA repair"/>
    <property type="evidence" value="ECO:0007669"/>
    <property type="project" value="UniProtKB-KW"/>
</dbReference>
<evidence type="ECO:0000256" key="5">
    <source>
        <dbReference type="ARBA" id="ARBA00021516"/>
    </source>
</evidence>
<keyword evidence="9" id="KW-0479">Metal-binding</keyword>
<dbReference type="PANTHER" id="PTHR43788:SF8">
    <property type="entry name" value="DNA-BINDING PROTEIN SMUBP-2"/>
    <property type="match status" value="1"/>
</dbReference>
<keyword evidence="7" id="KW-0235">DNA replication</keyword>
<keyword evidence="16" id="KW-0408">Iron</keyword>
<dbReference type="GO" id="GO:0003677">
    <property type="term" value="F:DNA binding"/>
    <property type="evidence" value="ECO:0007669"/>
    <property type="project" value="UniProtKB-KW"/>
</dbReference>
<keyword evidence="19" id="KW-0234">DNA repair</keyword>
<dbReference type="GO" id="GO:0005524">
    <property type="term" value="F:ATP binding"/>
    <property type="evidence" value="ECO:0007669"/>
    <property type="project" value="UniProtKB-KW"/>
</dbReference>
<keyword evidence="15" id="KW-0067">ATP-binding</keyword>
<evidence type="ECO:0000313" key="27">
    <source>
        <dbReference type="EMBL" id="OCH89164.1"/>
    </source>
</evidence>
<dbReference type="FunFam" id="3.40.50.300:FF:000789">
    <property type="entry name" value="DNA replication ATP-dependent helicase/nuclease DNA2"/>
    <property type="match status" value="1"/>
</dbReference>
<evidence type="ECO:0000256" key="21">
    <source>
        <dbReference type="ARBA" id="ARBA00023268"/>
    </source>
</evidence>
<dbReference type="GO" id="GO:0016787">
    <property type="term" value="F:hydrolase activity"/>
    <property type="evidence" value="ECO:0007669"/>
    <property type="project" value="UniProtKB-KW"/>
</dbReference>
<dbReference type="GO" id="GO:0005634">
    <property type="term" value="C:nucleus"/>
    <property type="evidence" value="ECO:0007669"/>
    <property type="project" value="UniProtKB-SubCell"/>
</dbReference>
<reference evidence="27 28" key="1">
    <citation type="submission" date="2016-07" db="EMBL/GenBank/DDBJ databases">
        <title>Draft genome of the white-rot fungus Obba rivulosa 3A-2.</title>
        <authorList>
            <consortium name="DOE Joint Genome Institute"/>
            <person name="Miettinen O."/>
            <person name="Riley R."/>
            <person name="Acob R."/>
            <person name="Barry K."/>
            <person name="Cullen D."/>
            <person name="De Vries R."/>
            <person name="Hainaut M."/>
            <person name="Hatakka A."/>
            <person name="Henrissat B."/>
            <person name="Hilden K."/>
            <person name="Kuo R."/>
            <person name="Labutti K."/>
            <person name="Lipzen A."/>
            <person name="Makela M.R."/>
            <person name="Sandor L."/>
            <person name="Spatafora J.W."/>
            <person name="Grigoriev I.V."/>
            <person name="Hibbett D.S."/>
        </authorList>
    </citation>
    <scope>NUCLEOTIDE SEQUENCE [LARGE SCALE GENOMIC DNA]</scope>
    <source>
        <strain evidence="27 28">3A-2</strain>
    </source>
</reference>
<keyword evidence="13" id="KW-0378">Hydrolase</keyword>
<evidence type="ECO:0000256" key="17">
    <source>
        <dbReference type="ARBA" id="ARBA00023014"/>
    </source>
</evidence>
<keyword evidence="6" id="KW-0004">4Fe-4S</keyword>
<dbReference type="InterPro" id="IPR014808">
    <property type="entry name" value="DNA_replication_fac_Dna2_N"/>
</dbReference>
<keyword evidence="18" id="KW-0238">DNA-binding</keyword>
<dbReference type="PANTHER" id="PTHR43788">
    <property type="entry name" value="DNA2/NAM7 HELICASE FAMILY MEMBER"/>
    <property type="match status" value="1"/>
</dbReference>
<dbReference type="Proteomes" id="UP000250043">
    <property type="component" value="Unassembled WGS sequence"/>
</dbReference>
<organism evidence="27 28">
    <name type="scientific">Obba rivulosa</name>
    <dbReference type="NCBI Taxonomy" id="1052685"/>
    <lineage>
        <taxon>Eukaryota</taxon>
        <taxon>Fungi</taxon>
        <taxon>Dikarya</taxon>
        <taxon>Basidiomycota</taxon>
        <taxon>Agaricomycotina</taxon>
        <taxon>Agaricomycetes</taxon>
        <taxon>Polyporales</taxon>
        <taxon>Gelatoporiaceae</taxon>
        <taxon>Obba</taxon>
    </lineage>
</organism>
<dbReference type="AlphaFoldDB" id="A0A8E2ATW5"/>
<sequence length="1194" mass="133127">MPPIRHTRQEEYDFLQGLLSELDTTVTPVTPRKAKTSLDAQSSAKKSRSTPTRTSQTKQAQEDSYFDDLEDDWDWDNMNPEFLTPRKAKTPQKLKTPQKPHYESQTCTRCVVKSVEEQPGRLYRKILMVEVTPDHERRQVIVQDDWAFSEIHVGDTVNVIGSFHIPNSLSDTTALPTISITSKTNLFIHHPDILITATALSNAPQCGRRPLISGLVRSTSDVTPALVWGNMLHEVMQACLSTGRWDEPFLEEKIREVVQKGLGELMRLNVSIEHAIAELSARSKGLKVFGERYVAQSPKPEGVLTNTRAAADQTSLLAIKQLLDIEEDIWSPTYGLKGKLDASVEAVITDVSAKDKNPFTKAARRQDTVTETFTLPFEIKTGRAIAGMEHRAQTLLYTLLLAERVGAPVPSGLLYYTQGEEVVRVPQAWNEIRALIVARNSMAGYLIRRMGSPDAQEQQTGCSKTEADLEAPFLPETIDDNRTCGRCYALDACMLYRKAVENIRDVNSPIADIYELKTGHLSAAQCEFFKKWEALIALEEQDLVRFKKELWTLNAKEREEKGRCFADMVLDPTYDASSLDTYSTPQALGLSQQQKIHRATYRFVKKSTGRAATTQGSLLSGHMSCGDAVTVSVEPHLLALARGFIVHLTPREVILGLDHALKPDVITARLKARNDSQGDIVFRIDKDELFGGMGRIRDNLAQLFYAGGNARLLRLVVDLQAPRFTPNPTGGSRDTAVYSVPEFSLLNDNQRAAMDKVLSAEDYALILGMPGTGKTTVIAAIIRQLVSMGKTVLLASYTHSAVDTILFKLKDDADFGILRLGNLDKIHPDVHKFTLAAKRTPRSVEELEQQVMSPPVVATTCLSIDHSPCGSTARKGGFDVSLFRRLSDAHPKAVIDLTDQYRMNEDIMLLSNKLIYSDRLRCGSDVVAKQSLALPDHTFLRKLHLSPTCQDICWLSRILDPSCKAVFVDTDLVPACDSHVGDLVENQVEAQLVRQVTETLLRSGVREAQIGVVSLYRQQIKLLSYLLQEHTGVEILTADRSQGRDKDCIIISMVRSNDGGQIGDLVKDWRRMNVCFTRARSKLIIFGSRKTLQAAPLLSEFFELMDQQQWVLHLPPGAHEMHDIPGCKHTTPTTNPKKRPAEVNENHSLFSAILKTKDYIMDESKPLKKGRKIAPGEGLLKGRPILRDLVMAGK</sequence>
<keyword evidence="12" id="KW-0227">DNA damage</keyword>
<feature type="region of interest" description="Disordered" evidence="23">
    <location>
        <begin position="23"/>
        <end position="63"/>
    </location>
</feature>
<evidence type="ECO:0000256" key="2">
    <source>
        <dbReference type="ARBA" id="ARBA00004123"/>
    </source>
</evidence>
<feature type="domain" description="DNA2/NAM7 helicase helicase" evidence="25">
    <location>
        <begin position="746"/>
        <end position="842"/>
    </location>
</feature>
<dbReference type="EC" id="3.6.4.12" evidence="4"/>
<proteinExistence type="inferred from homology"/>
<evidence type="ECO:0000256" key="22">
    <source>
        <dbReference type="ARBA" id="ARBA00047995"/>
    </source>
</evidence>
<dbReference type="InterPro" id="IPR011604">
    <property type="entry name" value="PDDEXK-like_dom_sf"/>
</dbReference>
<evidence type="ECO:0000256" key="15">
    <source>
        <dbReference type="ARBA" id="ARBA00022840"/>
    </source>
</evidence>
<dbReference type="GO" id="GO:0051539">
    <property type="term" value="F:4 iron, 4 sulfur cluster binding"/>
    <property type="evidence" value="ECO:0007669"/>
    <property type="project" value="UniProtKB-KW"/>
</dbReference>
<dbReference type="GO" id="GO:0004519">
    <property type="term" value="F:endonuclease activity"/>
    <property type="evidence" value="ECO:0007669"/>
    <property type="project" value="UniProtKB-KW"/>
</dbReference>
<keyword evidence="21" id="KW-0511">Multifunctional enzyme</keyword>
<dbReference type="Pfam" id="PF13086">
    <property type="entry name" value="AAA_11"/>
    <property type="match status" value="1"/>
</dbReference>
<evidence type="ECO:0000256" key="19">
    <source>
        <dbReference type="ARBA" id="ARBA00023204"/>
    </source>
</evidence>
<dbReference type="CDD" id="cd22318">
    <property type="entry name" value="DNA2_N-like"/>
    <property type="match status" value="1"/>
</dbReference>
<dbReference type="GO" id="GO:0005737">
    <property type="term" value="C:cytoplasm"/>
    <property type="evidence" value="ECO:0007669"/>
    <property type="project" value="TreeGrafter"/>
</dbReference>
<evidence type="ECO:0000256" key="18">
    <source>
        <dbReference type="ARBA" id="ARBA00023125"/>
    </source>
</evidence>
<dbReference type="GO" id="GO:0043139">
    <property type="term" value="F:5'-3' DNA helicase activity"/>
    <property type="evidence" value="ECO:0007669"/>
    <property type="project" value="TreeGrafter"/>
</dbReference>
<evidence type="ECO:0000256" key="6">
    <source>
        <dbReference type="ARBA" id="ARBA00022485"/>
    </source>
</evidence>
<dbReference type="GO" id="GO:0006260">
    <property type="term" value="P:DNA replication"/>
    <property type="evidence" value="ECO:0007669"/>
    <property type="project" value="UniProtKB-KW"/>
</dbReference>
<evidence type="ECO:0000256" key="8">
    <source>
        <dbReference type="ARBA" id="ARBA00022722"/>
    </source>
</evidence>
<comment type="subcellular location">
    <subcellularLocation>
        <location evidence="2">Nucleus</location>
    </subcellularLocation>
</comment>
<dbReference type="InterPro" id="IPR027417">
    <property type="entry name" value="P-loop_NTPase"/>
</dbReference>
<evidence type="ECO:0000256" key="12">
    <source>
        <dbReference type="ARBA" id="ARBA00022763"/>
    </source>
</evidence>
<keyword evidence="10" id="KW-0547">Nucleotide-binding</keyword>
<comment type="catalytic activity">
    <reaction evidence="22">
        <text>ATP + H2O = ADP + phosphate + H(+)</text>
        <dbReference type="Rhea" id="RHEA:13065"/>
        <dbReference type="ChEBI" id="CHEBI:15377"/>
        <dbReference type="ChEBI" id="CHEBI:15378"/>
        <dbReference type="ChEBI" id="CHEBI:30616"/>
        <dbReference type="ChEBI" id="CHEBI:43474"/>
        <dbReference type="ChEBI" id="CHEBI:456216"/>
        <dbReference type="EC" id="3.6.4.12"/>
    </reaction>
</comment>
<evidence type="ECO:0000259" key="25">
    <source>
        <dbReference type="Pfam" id="PF13086"/>
    </source>
</evidence>
<evidence type="ECO:0000256" key="3">
    <source>
        <dbReference type="ARBA" id="ARBA00007913"/>
    </source>
</evidence>
<keyword evidence="11" id="KW-0255">Endonuclease</keyword>
<evidence type="ECO:0000259" key="24">
    <source>
        <dbReference type="Pfam" id="PF08696"/>
    </source>
</evidence>
<dbReference type="InterPro" id="IPR047187">
    <property type="entry name" value="SF1_C_Upf1"/>
</dbReference>
<name>A0A8E2ATW5_9APHY</name>
<evidence type="ECO:0000313" key="28">
    <source>
        <dbReference type="Proteomes" id="UP000250043"/>
    </source>
</evidence>
<keyword evidence="17" id="KW-0411">Iron-sulfur</keyword>
<evidence type="ECO:0000256" key="4">
    <source>
        <dbReference type="ARBA" id="ARBA00012551"/>
    </source>
</evidence>
<gene>
    <name evidence="27" type="ORF">OBBRIDRAFT_733059</name>
</gene>
<dbReference type="CDD" id="cd18808">
    <property type="entry name" value="SF1_C_Upf1"/>
    <property type="match status" value="1"/>
</dbReference>
<evidence type="ECO:0000256" key="23">
    <source>
        <dbReference type="SAM" id="MobiDB-lite"/>
    </source>
</evidence>
<dbReference type="InterPro" id="IPR050534">
    <property type="entry name" value="Coronavir_polyprotein_1ab"/>
</dbReference>
<dbReference type="OrthoDB" id="6513042at2759"/>
<dbReference type="InterPro" id="IPR041677">
    <property type="entry name" value="DNA2/NAM7_AAA_11"/>
</dbReference>
<comment type="cofactor">
    <cofactor evidence="1">
        <name>[4Fe-4S] cluster</name>
        <dbReference type="ChEBI" id="CHEBI:49883"/>
    </cofactor>
</comment>
<evidence type="ECO:0000259" key="26">
    <source>
        <dbReference type="Pfam" id="PF13087"/>
    </source>
</evidence>
<accession>A0A8E2ATW5</accession>
<evidence type="ECO:0000256" key="13">
    <source>
        <dbReference type="ARBA" id="ARBA00022801"/>
    </source>
</evidence>
<keyword evidence="28" id="KW-1185">Reference proteome</keyword>
<feature type="compositionally biased region" description="Polar residues" evidence="23">
    <location>
        <begin position="38"/>
        <end position="59"/>
    </location>
</feature>
<evidence type="ECO:0000256" key="16">
    <source>
        <dbReference type="ARBA" id="ARBA00023004"/>
    </source>
</evidence>
<evidence type="ECO:0000256" key="1">
    <source>
        <dbReference type="ARBA" id="ARBA00001966"/>
    </source>
</evidence>
<evidence type="ECO:0000256" key="11">
    <source>
        <dbReference type="ARBA" id="ARBA00022759"/>
    </source>
</evidence>
<keyword evidence="14" id="KW-0347">Helicase</keyword>
<comment type="similarity">
    <text evidence="3">Belongs to the DNA2/NAM7 helicase family.</text>
</comment>
<protein>
    <recommendedName>
        <fullName evidence="5">DNA replication ATP-dependent helicase/nuclease DNA2</fullName>
        <ecNumber evidence="4">3.6.4.12</ecNumber>
    </recommendedName>
</protein>
<dbReference type="SUPFAM" id="SSF52540">
    <property type="entry name" value="P-loop containing nucleoside triphosphate hydrolases"/>
    <property type="match status" value="1"/>
</dbReference>
<keyword evidence="8" id="KW-0540">Nuclease</keyword>
<evidence type="ECO:0000256" key="10">
    <source>
        <dbReference type="ARBA" id="ARBA00022741"/>
    </source>
</evidence>
<evidence type="ECO:0000256" key="7">
    <source>
        <dbReference type="ARBA" id="ARBA00022705"/>
    </source>
</evidence>
<dbReference type="InterPro" id="IPR041679">
    <property type="entry name" value="DNA2/NAM7-like_C"/>
</dbReference>
<evidence type="ECO:0000256" key="9">
    <source>
        <dbReference type="ARBA" id="ARBA00022723"/>
    </source>
</evidence>
<feature type="domain" description="DNA replication factor Dna2 N-terminal" evidence="24">
    <location>
        <begin position="134"/>
        <end position="346"/>
    </location>
</feature>
<dbReference type="Pfam" id="PF08696">
    <property type="entry name" value="Dna2"/>
    <property type="match status" value="1"/>
</dbReference>
<dbReference type="EMBL" id="KV722433">
    <property type="protein sequence ID" value="OCH89164.1"/>
    <property type="molecule type" value="Genomic_DNA"/>
</dbReference>
<feature type="domain" description="DNA2/NAM7 helicase-like C-terminal" evidence="26">
    <location>
        <begin position="879"/>
        <end position="1089"/>
    </location>
</feature>
<dbReference type="GO" id="GO:0046872">
    <property type="term" value="F:metal ion binding"/>
    <property type="evidence" value="ECO:0007669"/>
    <property type="project" value="UniProtKB-KW"/>
</dbReference>
<evidence type="ECO:0000256" key="20">
    <source>
        <dbReference type="ARBA" id="ARBA00023242"/>
    </source>
</evidence>
<dbReference type="Pfam" id="PF13087">
    <property type="entry name" value="AAA_12"/>
    <property type="match status" value="1"/>
</dbReference>